<comment type="caution">
    <text evidence="11">The sequence shown here is derived from an EMBL/GenBank/DDBJ whole genome shotgun (WGS) entry which is preliminary data.</text>
</comment>
<dbReference type="GO" id="GO:0006281">
    <property type="term" value="P:DNA repair"/>
    <property type="evidence" value="ECO:0007669"/>
    <property type="project" value="TreeGrafter"/>
</dbReference>
<dbReference type="InterPro" id="IPR023198">
    <property type="entry name" value="PGP-like_dom2"/>
</dbReference>
<dbReference type="EMBL" id="JACCJZ010000019">
    <property type="protein sequence ID" value="NYZ63397.1"/>
    <property type="molecule type" value="Genomic_DNA"/>
</dbReference>
<dbReference type="EC" id="3.1.3.18" evidence="5 10"/>
<comment type="pathway">
    <text evidence="3 10">Organic acid metabolism; glycolate biosynthesis; glycolate from 2-phosphoglycolate: step 1/1.</text>
</comment>
<dbReference type="GO" id="GO:0046872">
    <property type="term" value="F:metal ion binding"/>
    <property type="evidence" value="ECO:0007669"/>
    <property type="project" value="UniProtKB-KW"/>
</dbReference>
<evidence type="ECO:0000256" key="9">
    <source>
        <dbReference type="ARBA" id="ARBA00023277"/>
    </source>
</evidence>
<dbReference type="GO" id="GO:0005829">
    <property type="term" value="C:cytosol"/>
    <property type="evidence" value="ECO:0007669"/>
    <property type="project" value="TreeGrafter"/>
</dbReference>
<keyword evidence="6 10" id="KW-0479">Metal-binding</keyword>
<keyword evidence="7 10" id="KW-0378">Hydrolase</keyword>
<dbReference type="PANTHER" id="PTHR43434">
    <property type="entry name" value="PHOSPHOGLYCOLATE PHOSPHATASE"/>
    <property type="match status" value="1"/>
</dbReference>
<evidence type="ECO:0000256" key="1">
    <source>
        <dbReference type="ARBA" id="ARBA00000830"/>
    </source>
</evidence>
<evidence type="ECO:0000256" key="7">
    <source>
        <dbReference type="ARBA" id="ARBA00022801"/>
    </source>
</evidence>
<dbReference type="HAMAP" id="MF_00495">
    <property type="entry name" value="GPH_hydrolase_bact"/>
    <property type="match status" value="1"/>
</dbReference>
<dbReference type="FunFam" id="3.40.50.1000:FF:000022">
    <property type="entry name" value="Phosphoglycolate phosphatase"/>
    <property type="match status" value="1"/>
</dbReference>
<dbReference type="SFLD" id="SFLDS00003">
    <property type="entry name" value="Haloacid_Dehalogenase"/>
    <property type="match status" value="1"/>
</dbReference>
<dbReference type="InterPro" id="IPR006439">
    <property type="entry name" value="HAD-SF_hydro_IA"/>
</dbReference>
<comment type="similarity">
    <text evidence="4 10">Belongs to the HAD-like hydrolase superfamily. CbbY/CbbZ/Gph/YieH family.</text>
</comment>
<feature type="binding site" evidence="10">
    <location>
        <position position="18"/>
    </location>
    <ligand>
        <name>Mg(2+)</name>
        <dbReference type="ChEBI" id="CHEBI:18420"/>
    </ligand>
</feature>
<dbReference type="InterPro" id="IPR050155">
    <property type="entry name" value="HAD-like_hydrolase_sf"/>
</dbReference>
<evidence type="ECO:0000313" key="12">
    <source>
        <dbReference type="Proteomes" id="UP000589896"/>
    </source>
</evidence>
<comment type="function">
    <text evidence="10">Specifically catalyzes the dephosphorylation of 2-phosphoglycolate. Is involved in the dissimilation of the intracellular 2-phosphoglycolate formed during the DNA repair of 3'-phosphoglycolate ends, a major class of DNA lesions induced by oxidative stress.</text>
</comment>
<dbReference type="SFLD" id="SFLDG01135">
    <property type="entry name" value="C1.5.6:_HAD__Beta-PGM__Phospha"/>
    <property type="match status" value="1"/>
</dbReference>
<evidence type="ECO:0000256" key="8">
    <source>
        <dbReference type="ARBA" id="ARBA00022842"/>
    </source>
</evidence>
<evidence type="ECO:0000256" key="6">
    <source>
        <dbReference type="ARBA" id="ARBA00022723"/>
    </source>
</evidence>
<reference evidence="11 12" key="1">
    <citation type="submission" date="2020-07" db="EMBL/GenBank/DDBJ databases">
        <title>isolation of Luteimonas sp. SJ-16.</title>
        <authorList>
            <person name="Huang X.-X."/>
            <person name="Xu L."/>
            <person name="Sun J.-Q."/>
        </authorList>
    </citation>
    <scope>NUCLEOTIDE SEQUENCE [LARGE SCALE GENOMIC DNA]</scope>
    <source>
        <strain evidence="11 12">SJ-16</strain>
    </source>
</reference>
<keyword evidence="8 10" id="KW-0460">Magnesium</keyword>
<dbReference type="NCBIfam" id="TIGR01509">
    <property type="entry name" value="HAD-SF-IA-v3"/>
    <property type="match status" value="1"/>
</dbReference>
<dbReference type="AlphaFoldDB" id="A0A7Z0TZF9"/>
<dbReference type="UniPathway" id="UPA00865">
    <property type="reaction ID" value="UER00834"/>
</dbReference>
<organism evidence="11 12">
    <name type="scientific">Luteimonas deserti</name>
    <dbReference type="NCBI Taxonomy" id="2752306"/>
    <lineage>
        <taxon>Bacteria</taxon>
        <taxon>Pseudomonadati</taxon>
        <taxon>Pseudomonadota</taxon>
        <taxon>Gammaproteobacteria</taxon>
        <taxon>Lysobacterales</taxon>
        <taxon>Lysobacteraceae</taxon>
        <taxon>Luteimonas</taxon>
    </lineage>
</organism>
<dbReference type="InterPro" id="IPR037512">
    <property type="entry name" value="PGPase_prok"/>
</dbReference>
<sequence>MTADASARRFPWPVVLFDLDGTLVDTASDIAASVNRLLVELGHPPVDEATVRSWIGDGAGQLVGQALRHAGDGRDVATVMPRFLEHYRDCLLLDPALYPGVERTLQALQADGVRMAVCTNKPVPFVAPLLDAMGITPYFEAVLGAGELPERKPDPAPLLHLADRFDVPIASCLMVGDSSADAGAAIAAGAPLVMVGYGYRRSFDLHGCGALAVIDRFEQLLELR</sequence>
<keyword evidence="12" id="KW-1185">Reference proteome</keyword>
<evidence type="ECO:0000256" key="10">
    <source>
        <dbReference type="HAMAP-Rule" id="MF_00495"/>
    </source>
</evidence>
<dbReference type="SFLD" id="SFLDG01129">
    <property type="entry name" value="C1.5:_HAD__Beta-PGM__Phosphata"/>
    <property type="match status" value="1"/>
</dbReference>
<dbReference type="PANTHER" id="PTHR43434:SF1">
    <property type="entry name" value="PHOSPHOGLYCOLATE PHOSPHATASE"/>
    <property type="match status" value="1"/>
</dbReference>
<dbReference type="InterPro" id="IPR023214">
    <property type="entry name" value="HAD_sf"/>
</dbReference>
<evidence type="ECO:0000256" key="4">
    <source>
        <dbReference type="ARBA" id="ARBA00006171"/>
    </source>
</evidence>
<dbReference type="SUPFAM" id="SSF56784">
    <property type="entry name" value="HAD-like"/>
    <property type="match status" value="1"/>
</dbReference>
<comment type="catalytic activity">
    <reaction evidence="1 10">
        <text>2-phosphoglycolate + H2O = glycolate + phosphate</text>
        <dbReference type="Rhea" id="RHEA:14369"/>
        <dbReference type="ChEBI" id="CHEBI:15377"/>
        <dbReference type="ChEBI" id="CHEBI:29805"/>
        <dbReference type="ChEBI" id="CHEBI:43474"/>
        <dbReference type="ChEBI" id="CHEBI:58033"/>
        <dbReference type="EC" id="3.1.3.18"/>
    </reaction>
</comment>
<dbReference type="GO" id="GO:0046295">
    <property type="term" value="P:glycolate biosynthetic process"/>
    <property type="evidence" value="ECO:0007669"/>
    <property type="project" value="UniProtKB-UniRule"/>
</dbReference>
<dbReference type="Gene3D" id="3.40.50.1000">
    <property type="entry name" value="HAD superfamily/HAD-like"/>
    <property type="match status" value="1"/>
</dbReference>
<dbReference type="GO" id="GO:0008967">
    <property type="term" value="F:phosphoglycolate phosphatase activity"/>
    <property type="evidence" value="ECO:0007669"/>
    <property type="project" value="UniProtKB-UniRule"/>
</dbReference>
<keyword evidence="9 10" id="KW-0119">Carbohydrate metabolism</keyword>
<dbReference type="Gene3D" id="1.10.150.240">
    <property type="entry name" value="Putative phosphatase, domain 2"/>
    <property type="match status" value="1"/>
</dbReference>
<evidence type="ECO:0000256" key="2">
    <source>
        <dbReference type="ARBA" id="ARBA00001946"/>
    </source>
</evidence>
<protein>
    <recommendedName>
        <fullName evidence="5 10">Phosphoglycolate phosphatase</fullName>
        <shortName evidence="10">PGP</shortName>
        <shortName evidence="10">PGPase</shortName>
        <ecNumber evidence="5 10">3.1.3.18</ecNumber>
    </recommendedName>
</protein>
<feature type="active site" description="Nucleophile" evidence="10">
    <location>
        <position position="18"/>
    </location>
</feature>
<name>A0A7Z0TZF9_9GAMM</name>
<dbReference type="Pfam" id="PF00702">
    <property type="entry name" value="Hydrolase"/>
    <property type="match status" value="1"/>
</dbReference>
<gene>
    <name evidence="11" type="primary">gph</name>
    <name evidence="11" type="ORF">H0E82_11615</name>
</gene>
<evidence type="ECO:0000256" key="3">
    <source>
        <dbReference type="ARBA" id="ARBA00004818"/>
    </source>
</evidence>
<dbReference type="NCBIfam" id="TIGR01449">
    <property type="entry name" value="PGP_bact"/>
    <property type="match status" value="1"/>
</dbReference>
<feature type="binding site" evidence="10">
    <location>
        <position position="20"/>
    </location>
    <ligand>
        <name>Mg(2+)</name>
        <dbReference type="ChEBI" id="CHEBI:18420"/>
    </ligand>
</feature>
<accession>A0A7Z0TZF9</accession>
<dbReference type="NCBIfam" id="TIGR01549">
    <property type="entry name" value="HAD-SF-IA-v1"/>
    <property type="match status" value="1"/>
</dbReference>
<dbReference type="PRINTS" id="PR00413">
    <property type="entry name" value="HADHALOGNASE"/>
</dbReference>
<evidence type="ECO:0000256" key="5">
    <source>
        <dbReference type="ARBA" id="ARBA00013078"/>
    </source>
</evidence>
<dbReference type="GO" id="GO:0005975">
    <property type="term" value="P:carbohydrate metabolic process"/>
    <property type="evidence" value="ECO:0007669"/>
    <property type="project" value="InterPro"/>
</dbReference>
<dbReference type="InterPro" id="IPR036412">
    <property type="entry name" value="HAD-like_sf"/>
</dbReference>
<comment type="cofactor">
    <cofactor evidence="2 10">
        <name>Mg(2+)</name>
        <dbReference type="ChEBI" id="CHEBI:18420"/>
    </cofactor>
</comment>
<dbReference type="RefSeq" id="WP_180545626.1">
    <property type="nucleotide sequence ID" value="NZ_JACCJZ010000019.1"/>
</dbReference>
<dbReference type="Proteomes" id="UP000589896">
    <property type="component" value="Unassembled WGS sequence"/>
</dbReference>
<evidence type="ECO:0000313" key="11">
    <source>
        <dbReference type="EMBL" id="NYZ63397.1"/>
    </source>
</evidence>
<proteinExistence type="inferred from homology"/>
<feature type="binding site" evidence="10">
    <location>
        <position position="177"/>
    </location>
    <ligand>
        <name>Mg(2+)</name>
        <dbReference type="ChEBI" id="CHEBI:18420"/>
    </ligand>
</feature>